<feature type="region of interest" description="Disordered" evidence="2">
    <location>
        <begin position="300"/>
        <end position="353"/>
    </location>
</feature>
<reference evidence="6" key="1">
    <citation type="submission" date="2017-02" db="UniProtKB">
        <authorList>
            <consortium name="WormBaseParasite"/>
        </authorList>
    </citation>
    <scope>IDENTIFICATION</scope>
</reference>
<dbReference type="STRING" id="6216.A0A0R3STP4"/>
<feature type="domain" description="C4H2-type" evidence="3">
    <location>
        <begin position="275"/>
        <end position="317"/>
    </location>
</feature>
<feature type="compositionally biased region" description="Basic residues" evidence="2">
    <location>
        <begin position="302"/>
        <end position="314"/>
    </location>
</feature>
<evidence type="ECO:0000313" key="5">
    <source>
        <dbReference type="Proteomes" id="UP000274504"/>
    </source>
</evidence>
<dbReference type="InterPro" id="IPR044069">
    <property type="entry name" value="ZF_C4H2"/>
</dbReference>
<feature type="compositionally biased region" description="Polar residues" evidence="2">
    <location>
        <begin position="334"/>
        <end position="353"/>
    </location>
</feature>
<dbReference type="Proteomes" id="UP000274504">
    <property type="component" value="Unassembled WGS sequence"/>
</dbReference>
<dbReference type="WBParaSite" id="HDID_0000879301-mRNA-1">
    <property type="protein sequence ID" value="HDID_0000879301-mRNA-1"/>
    <property type="gene ID" value="HDID_0000879301"/>
</dbReference>
<feature type="compositionally biased region" description="Polar residues" evidence="2">
    <location>
        <begin position="213"/>
        <end position="232"/>
    </location>
</feature>
<dbReference type="PANTHER" id="PTHR31058:SF2">
    <property type="entry name" value="ZINC FINGER C4H2 DOMAIN-CONTAINING PROTEIN"/>
    <property type="match status" value="1"/>
</dbReference>
<organism evidence="6">
    <name type="scientific">Hymenolepis diminuta</name>
    <name type="common">Rat tapeworm</name>
    <dbReference type="NCBI Taxonomy" id="6216"/>
    <lineage>
        <taxon>Eukaryota</taxon>
        <taxon>Metazoa</taxon>
        <taxon>Spiralia</taxon>
        <taxon>Lophotrochozoa</taxon>
        <taxon>Platyhelminthes</taxon>
        <taxon>Cestoda</taxon>
        <taxon>Eucestoda</taxon>
        <taxon>Cyclophyllidea</taxon>
        <taxon>Hymenolepididae</taxon>
        <taxon>Hymenolepis</taxon>
    </lineage>
</organism>
<dbReference type="GO" id="GO:0005634">
    <property type="term" value="C:nucleus"/>
    <property type="evidence" value="ECO:0007669"/>
    <property type="project" value="TreeGrafter"/>
</dbReference>
<dbReference type="Pfam" id="PF10146">
    <property type="entry name" value="zf-C4H2"/>
    <property type="match status" value="1"/>
</dbReference>
<dbReference type="AlphaFoldDB" id="A0A0R3STP4"/>
<proteinExistence type="predicted"/>
<feature type="compositionally biased region" description="Polar residues" evidence="2">
    <location>
        <begin position="141"/>
        <end position="160"/>
    </location>
</feature>
<feature type="compositionally biased region" description="Low complexity" evidence="2">
    <location>
        <begin position="321"/>
        <end position="333"/>
    </location>
</feature>
<evidence type="ECO:0000259" key="3">
    <source>
        <dbReference type="PROSITE" id="PS51896"/>
    </source>
</evidence>
<feature type="compositionally biased region" description="Polar residues" evidence="2">
    <location>
        <begin position="249"/>
        <end position="258"/>
    </location>
</feature>
<evidence type="ECO:0000256" key="1">
    <source>
        <dbReference type="SAM" id="Coils"/>
    </source>
</evidence>
<dbReference type="PROSITE" id="PS51896">
    <property type="entry name" value="ZF_C4H2"/>
    <property type="match status" value="1"/>
</dbReference>
<feature type="compositionally biased region" description="Pro residues" evidence="2">
    <location>
        <begin position="164"/>
        <end position="175"/>
    </location>
</feature>
<accession>A0A0R3STP4</accession>
<dbReference type="EMBL" id="UYSG01011145">
    <property type="protein sequence ID" value="VDL61109.1"/>
    <property type="molecule type" value="Genomic_DNA"/>
</dbReference>
<evidence type="ECO:0000313" key="6">
    <source>
        <dbReference type="WBParaSite" id="HDID_0000879301-mRNA-1"/>
    </source>
</evidence>
<dbReference type="GO" id="GO:0045666">
    <property type="term" value="P:positive regulation of neuron differentiation"/>
    <property type="evidence" value="ECO:0007669"/>
    <property type="project" value="TreeGrafter"/>
</dbReference>
<protein>
    <submittedName>
        <fullName evidence="6">C4H2-type domain-containing protein</fullName>
    </submittedName>
</protein>
<feature type="coiled-coil region" evidence="1">
    <location>
        <begin position="38"/>
        <end position="65"/>
    </location>
</feature>
<evidence type="ECO:0000256" key="2">
    <source>
        <dbReference type="SAM" id="MobiDB-lite"/>
    </source>
</evidence>
<gene>
    <name evidence="4" type="ORF">HDID_LOCUS8791</name>
</gene>
<name>A0A0R3STP4_HYMDI</name>
<feature type="region of interest" description="Disordered" evidence="2">
    <location>
        <begin position="204"/>
        <end position="282"/>
    </location>
</feature>
<reference evidence="4 5" key="2">
    <citation type="submission" date="2018-11" db="EMBL/GenBank/DDBJ databases">
        <authorList>
            <consortium name="Pathogen Informatics"/>
        </authorList>
    </citation>
    <scope>NUCLEOTIDE SEQUENCE [LARGE SCALE GENOMIC DNA]</scope>
</reference>
<feature type="region of interest" description="Disordered" evidence="2">
    <location>
        <begin position="141"/>
        <end position="179"/>
    </location>
</feature>
<evidence type="ECO:0000313" key="4">
    <source>
        <dbReference type="EMBL" id="VDL61109.1"/>
    </source>
</evidence>
<dbReference type="OrthoDB" id="20865at2759"/>
<dbReference type="PANTHER" id="PTHR31058">
    <property type="entry name" value="ZINC FINGER C4H2 DOMAIN-CONTAINING PROTEIN"/>
    <property type="match status" value="1"/>
</dbReference>
<feature type="compositionally biased region" description="Pro residues" evidence="2">
    <location>
        <begin position="260"/>
        <end position="272"/>
    </location>
</feature>
<sequence>MSDTENNFSKLEAIKKTREKSRQLSDVSNKLADAVGFFTKESLHINEYEAELEMLQQERLYHLEQLKLIEKDIEAVEQTIFEARIDKITTLKLAHKLSNDYSKLLTEVNHIRSDLGLMTLEDKRSPEAVALIQTLPPSTTSIPLQINISDTPGGPPTSQYPKSPQAPPQLPPILPPSTGNFDQEHIAAWFASFRQQRDQFDWSKQFPPEIGTENEQSPSSTRKGHSSSQSLRLNDLMPRGGEGGRGMLPQSNVFSNISGPPHPPSNQPPPSHPSQQVPPMKTCQACQQLIHRNAPICPLCKTKSRSRHPKRPAKARNNPFSVSSGLTPSSNSSTVQAPTGTGISNSGAPSENV</sequence>
<keyword evidence="1" id="KW-0175">Coiled coil</keyword>
<dbReference type="InterPro" id="IPR018482">
    <property type="entry name" value="Znf-C4H2"/>
</dbReference>